<proteinExistence type="predicted"/>
<organism evidence="1 2">
    <name type="scientific">Characodon lateralis</name>
    <dbReference type="NCBI Taxonomy" id="208331"/>
    <lineage>
        <taxon>Eukaryota</taxon>
        <taxon>Metazoa</taxon>
        <taxon>Chordata</taxon>
        <taxon>Craniata</taxon>
        <taxon>Vertebrata</taxon>
        <taxon>Euteleostomi</taxon>
        <taxon>Actinopterygii</taxon>
        <taxon>Neopterygii</taxon>
        <taxon>Teleostei</taxon>
        <taxon>Neoteleostei</taxon>
        <taxon>Acanthomorphata</taxon>
        <taxon>Ovalentaria</taxon>
        <taxon>Atherinomorphae</taxon>
        <taxon>Cyprinodontiformes</taxon>
        <taxon>Goodeidae</taxon>
        <taxon>Characodon</taxon>
    </lineage>
</organism>
<keyword evidence="2" id="KW-1185">Reference proteome</keyword>
<gene>
    <name evidence="1" type="ORF">CHARACLAT_026337</name>
</gene>
<accession>A0ABU7D3Y2</accession>
<protein>
    <submittedName>
        <fullName evidence="1">Uncharacterized protein</fullName>
    </submittedName>
</protein>
<evidence type="ECO:0000313" key="2">
    <source>
        <dbReference type="Proteomes" id="UP001352852"/>
    </source>
</evidence>
<name>A0ABU7D3Y2_9TELE</name>
<evidence type="ECO:0000313" key="1">
    <source>
        <dbReference type="EMBL" id="MED6268815.1"/>
    </source>
</evidence>
<sequence length="110" mass="12300">MIQCSEATVTLTENLQHQFDLKRETAAGNIVDEAGFWVIQNLKLGSSAAEGKPQDVQVGPSGSKNRLLLWRVLQNHVASSTELAHPWLQQKPLNHHSTDTTTILLWKDFI</sequence>
<dbReference type="EMBL" id="JAHUTJ010011362">
    <property type="protein sequence ID" value="MED6268815.1"/>
    <property type="molecule type" value="Genomic_DNA"/>
</dbReference>
<dbReference type="Proteomes" id="UP001352852">
    <property type="component" value="Unassembled WGS sequence"/>
</dbReference>
<comment type="caution">
    <text evidence="1">The sequence shown here is derived from an EMBL/GenBank/DDBJ whole genome shotgun (WGS) entry which is preliminary data.</text>
</comment>
<reference evidence="1 2" key="1">
    <citation type="submission" date="2021-06" db="EMBL/GenBank/DDBJ databases">
        <authorList>
            <person name="Palmer J.M."/>
        </authorList>
    </citation>
    <scope>NUCLEOTIDE SEQUENCE [LARGE SCALE GENOMIC DNA]</scope>
    <source>
        <strain evidence="1 2">CL_MEX2019</strain>
        <tissue evidence="1">Muscle</tissue>
    </source>
</reference>